<evidence type="ECO:0000313" key="6">
    <source>
        <dbReference type="Proteomes" id="UP000199460"/>
    </source>
</evidence>
<dbReference type="Pfam" id="PF00005">
    <property type="entry name" value="ABC_tran"/>
    <property type="match status" value="1"/>
</dbReference>
<dbReference type="PROSITE" id="PS50893">
    <property type="entry name" value="ABC_TRANSPORTER_2"/>
    <property type="match status" value="1"/>
</dbReference>
<sequence>MSAVCNSEAVIEVRGLAKRYADNQVLDDVSLRVESGSILGLVGRNGAGKSTLLRCMLGLLRADTGQAFVQRRDATRLDDQTKSALSYVPQLPDSFPWMTVGAMLDFVGSLYPNWDVELVKRLLERWELSRARQLNKLSPGERQQVALIRALGSRPRLLVLDEPAAALDPVARRELLREIVGSAAEQGATVILSTHIVSDLERIASEVAFLHQGRLLLQAGLDELKDEVRRIVLPADFSLPQERLPGEIVRHRLGDGGYSVLLRLAAGSASPLPGRFQAQALGLEDLFLELVR</sequence>
<dbReference type="GeneID" id="300931690"/>
<organism evidence="5 6">
    <name type="scientific">Ectopseudomonas guguanensis</name>
    <dbReference type="NCBI Taxonomy" id="1198456"/>
    <lineage>
        <taxon>Bacteria</taxon>
        <taxon>Pseudomonadati</taxon>
        <taxon>Pseudomonadota</taxon>
        <taxon>Gammaproteobacteria</taxon>
        <taxon>Pseudomonadales</taxon>
        <taxon>Pseudomonadaceae</taxon>
        <taxon>Ectopseudomonas</taxon>
    </lineage>
</organism>
<dbReference type="AlphaFoldDB" id="A0A1H0V8B3"/>
<dbReference type="Proteomes" id="UP000199460">
    <property type="component" value="Unassembled WGS sequence"/>
</dbReference>
<dbReference type="GO" id="GO:0016887">
    <property type="term" value="F:ATP hydrolysis activity"/>
    <property type="evidence" value="ECO:0007669"/>
    <property type="project" value="InterPro"/>
</dbReference>
<proteinExistence type="predicted"/>
<dbReference type="PANTHER" id="PTHR42939:SF1">
    <property type="entry name" value="ABC TRANSPORTER ATP-BINDING PROTEIN ALBC-RELATED"/>
    <property type="match status" value="1"/>
</dbReference>
<dbReference type="SMART" id="SM00382">
    <property type="entry name" value="AAA"/>
    <property type="match status" value="1"/>
</dbReference>
<keyword evidence="2" id="KW-0547">Nucleotide-binding</keyword>
<dbReference type="SUPFAM" id="SSF52540">
    <property type="entry name" value="P-loop containing nucleoside triphosphate hydrolases"/>
    <property type="match status" value="1"/>
</dbReference>
<keyword evidence="3 5" id="KW-0067">ATP-binding</keyword>
<evidence type="ECO:0000256" key="3">
    <source>
        <dbReference type="ARBA" id="ARBA00022840"/>
    </source>
</evidence>
<name>A0A1H0V8B3_9GAMM</name>
<accession>A0A1H0V8B3</accession>
<dbReference type="Gene3D" id="3.40.50.300">
    <property type="entry name" value="P-loop containing nucleotide triphosphate hydrolases"/>
    <property type="match status" value="1"/>
</dbReference>
<dbReference type="OrthoDB" id="9804819at2"/>
<evidence type="ECO:0000313" key="5">
    <source>
        <dbReference type="EMBL" id="SDP74448.1"/>
    </source>
</evidence>
<evidence type="ECO:0000256" key="1">
    <source>
        <dbReference type="ARBA" id="ARBA00022448"/>
    </source>
</evidence>
<dbReference type="InterPro" id="IPR003593">
    <property type="entry name" value="AAA+_ATPase"/>
</dbReference>
<dbReference type="InterPro" id="IPR003439">
    <property type="entry name" value="ABC_transporter-like_ATP-bd"/>
</dbReference>
<dbReference type="InterPro" id="IPR027417">
    <property type="entry name" value="P-loop_NTPase"/>
</dbReference>
<dbReference type="EMBL" id="FNJJ01000005">
    <property type="protein sequence ID" value="SDP74448.1"/>
    <property type="molecule type" value="Genomic_DNA"/>
</dbReference>
<dbReference type="RefSeq" id="WP_003246667.1">
    <property type="nucleotide sequence ID" value="NZ_FNJJ01000005.1"/>
</dbReference>
<feature type="domain" description="ABC transporter" evidence="4">
    <location>
        <begin position="11"/>
        <end position="237"/>
    </location>
</feature>
<dbReference type="InterPro" id="IPR051782">
    <property type="entry name" value="ABC_Transporter_VariousFunc"/>
</dbReference>
<dbReference type="PANTHER" id="PTHR42939">
    <property type="entry name" value="ABC TRANSPORTER ATP-BINDING PROTEIN ALBC-RELATED"/>
    <property type="match status" value="1"/>
</dbReference>
<dbReference type="GO" id="GO:0005524">
    <property type="term" value="F:ATP binding"/>
    <property type="evidence" value="ECO:0007669"/>
    <property type="project" value="UniProtKB-KW"/>
</dbReference>
<protein>
    <submittedName>
        <fullName evidence="5">ABC-2 type transport system ATP-binding protein</fullName>
    </submittedName>
</protein>
<keyword evidence="1" id="KW-0813">Transport</keyword>
<dbReference type="CDD" id="cd03230">
    <property type="entry name" value="ABC_DR_subfamily_A"/>
    <property type="match status" value="1"/>
</dbReference>
<reference evidence="6" key="1">
    <citation type="submission" date="2016-10" db="EMBL/GenBank/DDBJ databases">
        <authorList>
            <person name="Varghese N."/>
            <person name="Submissions S."/>
        </authorList>
    </citation>
    <scope>NUCLEOTIDE SEQUENCE [LARGE SCALE GENOMIC DNA]</scope>
    <source>
        <strain evidence="6">JCM 18416</strain>
    </source>
</reference>
<evidence type="ECO:0000259" key="4">
    <source>
        <dbReference type="PROSITE" id="PS50893"/>
    </source>
</evidence>
<gene>
    <name evidence="5" type="ORF">SAMN05216213_105221</name>
</gene>
<keyword evidence="6" id="KW-1185">Reference proteome</keyword>
<evidence type="ECO:0000256" key="2">
    <source>
        <dbReference type="ARBA" id="ARBA00022741"/>
    </source>
</evidence>